<dbReference type="GO" id="GO:0001080">
    <property type="term" value="P:nitrogen catabolite activation of transcription from RNA polymerase II promoter"/>
    <property type="evidence" value="ECO:0007669"/>
    <property type="project" value="TreeGrafter"/>
</dbReference>
<dbReference type="GO" id="GO:0000981">
    <property type="term" value="F:DNA-binding transcription factor activity, RNA polymerase II-specific"/>
    <property type="evidence" value="ECO:0007669"/>
    <property type="project" value="TreeGrafter"/>
</dbReference>
<dbReference type="InterPro" id="IPR004827">
    <property type="entry name" value="bZIP"/>
</dbReference>
<feature type="region of interest" description="Disordered" evidence="5">
    <location>
        <begin position="1"/>
        <end position="36"/>
    </location>
</feature>
<feature type="domain" description="BZIP" evidence="6">
    <location>
        <begin position="193"/>
        <end position="250"/>
    </location>
</feature>
<evidence type="ECO:0000256" key="5">
    <source>
        <dbReference type="SAM" id="MobiDB-lite"/>
    </source>
</evidence>
<dbReference type="OrthoDB" id="2257100at2759"/>
<keyword evidence="1" id="KW-0805">Transcription regulation</keyword>
<dbReference type="SUPFAM" id="SSF57959">
    <property type="entry name" value="Leucine zipper domain"/>
    <property type="match status" value="1"/>
</dbReference>
<evidence type="ECO:0000256" key="2">
    <source>
        <dbReference type="ARBA" id="ARBA00023125"/>
    </source>
</evidence>
<dbReference type="Pfam" id="PF07716">
    <property type="entry name" value="bZIP_2"/>
    <property type="match status" value="1"/>
</dbReference>
<evidence type="ECO:0000256" key="1">
    <source>
        <dbReference type="ARBA" id="ARBA00023015"/>
    </source>
</evidence>
<keyword evidence="8" id="KW-1185">Reference proteome</keyword>
<keyword evidence="4" id="KW-0175">Coiled coil</keyword>
<evidence type="ECO:0000313" key="8">
    <source>
        <dbReference type="Proteomes" id="UP000789831"/>
    </source>
</evidence>
<dbReference type="InterPro" id="IPR050946">
    <property type="entry name" value="AP-1_TF_bZIP"/>
</dbReference>
<feature type="compositionally biased region" description="Low complexity" evidence="5">
    <location>
        <begin position="17"/>
        <end position="27"/>
    </location>
</feature>
<feature type="compositionally biased region" description="Polar residues" evidence="5">
    <location>
        <begin position="103"/>
        <end position="121"/>
    </location>
</feature>
<proteinExistence type="predicted"/>
<evidence type="ECO:0000313" key="7">
    <source>
        <dbReference type="EMBL" id="CAG8547974.1"/>
    </source>
</evidence>
<dbReference type="SMART" id="SM00338">
    <property type="entry name" value="BRLZ"/>
    <property type="match status" value="1"/>
</dbReference>
<protein>
    <submittedName>
        <fullName evidence="7">8884_t:CDS:1</fullName>
    </submittedName>
</protein>
<dbReference type="GO" id="GO:1903833">
    <property type="term" value="P:positive regulation of cellular response to amino acid starvation"/>
    <property type="evidence" value="ECO:0007669"/>
    <property type="project" value="TreeGrafter"/>
</dbReference>
<reference evidence="7" key="1">
    <citation type="submission" date="2021-06" db="EMBL/GenBank/DDBJ databases">
        <authorList>
            <person name="Kallberg Y."/>
            <person name="Tangrot J."/>
            <person name="Rosling A."/>
        </authorList>
    </citation>
    <scope>NUCLEOTIDE SEQUENCE</scope>
    <source>
        <strain evidence="7">MT106</strain>
    </source>
</reference>
<dbReference type="GO" id="GO:0000978">
    <property type="term" value="F:RNA polymerase II cis-regulatory region sequence-specific DNA binding"/>
    <property type="evidence" value="ECO:0007669"/>
    <property type="project" value="TreeGrafter"/>
</dbReference>
<dbReference type="AlphaFoldDB" id="A0A9N9B097"/>
<dbReference type="CDD" id="cd12193">
    <property type="entry name" value="bZIP_GCN4"/>
    <property type="match status" value="1"/>
</dbReference>
<organism evidence="7 8">
    <name type="scientific">Ambispora gerdemannii</name>
    <dbReference type="NCBI Taxonomy" id="144530"/>
    <lineage>
        <taxon>Eukaryota</taxon>
        <taxon>Fungi</taxon>
        <taxon>Fungi incertae sedis</taxon>
        <taxon>Mucoromycota</taxon>
        <taxon>Glomeromycotina</taxon>
        <taxon>Glomeromycetes</taxon>
        <taxon>Archaeosporales</taxon>
        <taxon>Ambisporaceae</taxon>
        <taxon>Ambispora</taxon>
    </lineage>
</organism>
<accession>A0A9N9B097</accession>
<keyword evidence="3" id="KW-0804">Transcription</keyword>
<feature type="coiled-coil region" evidence="4">
    <location>
        <begin position="205"/>
        <end position="267"/>
    </location>
</feature>
<evidence type="ECO:0000256" key="3">
    <source>
        <dbReference type="ARBA" id="ARBA00023163"/>
    </source>
</evidence>
<evidence type="ECO:0000256" key="4">
    <source>
        <dbReference type="SAM" id="Coils"/>
    </source>
</evidence>
<feature type="region of interest" description="Disordered" evidence="5">
    <location>
        <begin position="81"/>
        <end position="121"/>
    </location>
</feature>
<dbReference type="PROSITE" id="PS00036">
    <property type="entry name" value="BZIP_BASIC"/>
    <property type="match status" value="1"/>
</dbReference>
<gene>
    <name evidence="7" type="ORF">AGERDE_LOCUS6517</name>
</gene>
<dbReference type="Gene3D" id="3.30.160.60">
    <property type="entry name" value="Classic Zinc Finger"/>
    <property type="match status" value="1"/>
</dbReference>
<name>A0A9N9B097_9GLOM</name>
<dbReference type="PANTHER" id="PTHR11462">
    <property type="entry name" value="JUN TRANSCRIPTION FACTOR-RELATED"/>
    <property type="match status" value="1"/>
</dbReference>
<evidence type="ECO:0000259" key="6">
    <source>
        <dbReference type="PROSITE" id="PS50217"/>
    </source>
</evidence>
<keyword evidence="2" id="KW-0238">DNA-binding</keyword>
<comment type="caution">
    <text evidence="7">The sequence shown here is derived from an EMBL/GenBank/DDBJ whole genome shotgun (WGS) entry which is preliminary data.</text>
</comment>
<sequence>MPSTTAALNIPASIPDTNNNNTSTSTTIKSTPQLSSPMSTMASALNIPWDGLNAINPALDETASALVSAILNVKTSAAARTRPMVRSLHSNRRSNRRGSSNNQHTHNTSTRTPITTANSSEPVIITPTAHVITHEQSADDMDLHVVTSPTFNNKINNTNPIPNNDNISRNNRKRVHNDVEKDPNAIADELVLKRAKNTDAARRSRQRKVEKMEGLERDVAELKHENSELQTRVAVLESEKKGLEEKNAEKDARVRQLEQQLSEAHQRLINKI</sequence>
<dbReference type="EMBL" id="CAJVPL010001029">
    <property type="protein sequence ID" value="CAG8547974.1"/>
    <property type="molecule type" value="Genomic_DNA"/>
</dbReference>
<dbReference type="InterPro" id="IPR046347">
    <property type="entry name" value="bZIP_sf"/>
</dbReference>
<dbReference type="PANTHER" id="PTHR11462:SF35">
    <property type="entry name" value="TRANSCRIPTION FACTOR JRA"/>
    <property type="match status" value="1"/>
</dbReference>
<dbReference type="PROSITE" id="PS50217">
    <property type="entry name" value="BZIP"/>
    <property type="match status" value="1"/>
</dbReference>
<dbReference type="Proteomes" id="UP000789831">
    <property type="component" value="Unassembled WGS sequence"/>
</dbReference>
<dbReference type="GO" id="GO:0005667">
    <property type="term" value="C:transcription regulator complex"/>
    <property type="evidence" value="ECO:0007669"/>
    <property type="project" value="TreeGrafter"/>
</dbReference>